<dbReference type="Proteomes" id="UP000593567">
    <property type="component" value="Unassembled WGS sequence"/>
</dbReference>
<accession>A0A7J7KTW2</accession>
<dbReference type="GO" id="GO:0005634">
    <property type="term" value="C:nucleus"/>
    <property type="evidence" value="ECO:0007669"/>
    <property type="project" value="UniProtKB-SubCell"/>
</dbReference>
<keyword evidence="6" id="KW-0539">Nucleus</keyword>
<name>A0A7J7KTW2_BUGNE</name>
<keyword evidence="10" id="KW-1185">Reference proteome</keyword>
<feature type="domain" description="C2H2-type" evidence="8">
    <location>
        <begin position="271"/>
        <end position="300"/>
    </location>
</feature>
<evidence type="ECO:0000313" key="10">
    <source>
        <dbReference type="Proteomes" id="UP000593567"/>
    </source>
</evidence>
<evidence type="ECO:0000256" key="5">
    <source>
        <dbReference type="ARBA" id="ARBA00022833"/>
    </source>
</evidence>
<dbReference type="InterPro" id="IPR013087">
    <property type="entry name" value="Znf_C2H2_type"/>
</dbReference>
<dbReference type="Pfam" id="PF00096">
    <property type="entry name" value="zf-C2H2"/>
    <property type="match status" value="1"/>
</dbReference>
<feature type="domain" description="C2H2-type" evidence="8">
    <location>
        <begin position="187"/>
        <end position="216"/>
    </location>
</feature>
<dbReference type="SUPFAM" id="SSF57667">
    <property type="entry name" value="beta-beta-alpha zinc fingers"/>
    <property type="match status" value="4"/>
</dbReference>
<sequence length="428" mass="47420">MELSTASVAHDLVTHVDDNGPRAFMLSPSIDYGDENDSSGVVTLPNIEEGSPYLIDIATDCLLTETMALSKQVNESLPSSAISLHSYSQVLPSVASECLHNYSQPIDLPLVGAKTEVLHNYSQPWPQNTDSFTSVHNYCINNDVTDQLKDLQPHNEVKIYKLSKADNSNESNEQPVISLKLQLVDSYVCQWRDCGAGFTTTQALVEHVGDHITAQQCGIYQCLWKNCSRNEVHFERRYKLVQHMRIHTAERPHKCSLCDVEFSSAEGEKPYPCTHPGCTKAFKNSGDRSRHLKYHRVKYAYPCKVIGCDKLYTDPGSLRKHVKSKHAAGSLQSQTGPTVEKRIQTATLVSASGLETKLDVNELEFSDVNGTLYCEDSMLMASAGIVSPKKVKSVSTSPNDGLDMPIIDLGNTEPTSHNWITFNPLDNT</sequence>
<organism evidence="9 10">
    <name type="scientific">Bugula neritina</name>
    <name type="common">Brown bryozoan</name>
    <name type="synonym">Sertularia neritina</name>
    <dbReference type="NCBI Taxonomy" id="10212"/>
    <lineage>
        <taxon>Eukaryota</taxon>
        <taxon>Metazoa</taxon>
        <taxon>Spiralia</taxon>
        <taxon>Lophotrochozoa</taxon>
        <taxon>Bryozoa</taxon>
        <taxon>Gymnolaemata</taxon>
        <taxon>Cheilostomatida</taxon>
        <taxon>Flustrina</taxon>
        <taxon>Buguloidea</taxon>
        <taxon>Bugulidae</taxon>
        <taxon>Bugula</taxon>
    </lineage>
</organism>
<dbReference type="GO" id="GO:0008270">
    <property type="term" value="F:zinc ion binding"/>
    <property type="evidence" value="ECO:0007669"/>
    <property type="project" value="UniProtKB-KW"/>
</dbReference>
<dbReference type="GO" id="GO:0000981">
    <property type="term" value="F:DNA-binding transcription factor activity, RNA polymerase II-specific"/>
    <property type="evidence" value="ECO:0007669"/>
    <property type="project" value="TreeGrafter"/>
</dbReference>
<dbReference type="PROSITE" id="PS00028">
    <property type="entry name" value="ZINC_FINGER_C2H2_1"/>
    <property type="match status" value="3"/>
</dbReference>
<dbReference type="InterPro" id="IPR036236">
    <property type="entry name" value="Znf_C2H2_sf"/>
</dbReference>
<dbReference type="PANTHER" id="PTHR45718:SF4">
    <property type="entry name" value="TRANSCRIPTIONAL ACTIVATOR CUBITUS INTERRUPTUS"/>
    <property type="match status" value="1"/>
</dbReference>
<evidence type="ECO:0000313" key="9">
    <source>
        <dbReference type="EMBL" id="KAF6041646.1"/>
    </source>
</evidence>
<dbReference type="InterPro" id="IPR056436">
    <property type="entry name" value="Znf-C2H2_ZIC1-5/GLI1-3-like"/>
</dbReference>
<keyword evidence="3" id="KW-0677">Repeat</keyword>
<keyword evidence="5" id="KW-0862">Zinc</keyword>
<dbReference type="AlphaFoldDB" id="A0A7J7KTW2"/>
<protein>
    <submittedName>
        <fullName evidence="9">GLI3</fullName>
    </submittedName>
</protein>
<proteinExistence type="predicted"/>
<dbReference type="Gene3D" id="3.30.160.60">
    <property type="entry name" value="Classic Zinc Finger"/>
    <property type="match status" value="3"/>
</dbReference>
<evidence type="ECO:0000256" key="4">
    <source>
        <dbReference type="ARBA" id="ARBA00022771"/>
    </source>
</evidence>
<dbReference type="Pfam" id="PF23561">
    <property type="entry name" value="zf-C2H2_15"/>
    <property type="match status" value="1"/>
</dbReference>
<evidence type="ECO:0000256" key="2">
    <source>
        <dbReference type="ARBA" id="ARBA00022723"/>
    </source>
</evidence>
<evidence type="ECO:0000256" key="3">
    <source>
        <dbReference type="ARBA" id="ARBA00022737"/>
    </source>
</evidence>
<gene>
    <name evidence="9" type="ORF">EB796_000029</name>
</gene>
<dbReference type="SMART" id="SM00355">
    <property type="entry name" value="ZnF_C2H2"/>
    <property type="match status" value="4"/>
</dbReference>
<dbReference type="OrthoDB" id="3214149at2759"/>
<evidence type="ECO:0000259" key="8">
    <source>
        <dbReference type="PROSITE" id="PS50157"/>
    </source>
</evidence>
<dbReference type="PANTHER" id="PTHR45718">
    <property type="entry name" value="TRANSCRIPTIONAL ACTIVATOR CUBITUS INTERRUPTUS"/>
    <property type="match status" value="1"/>
</dbReference>
<comment type="caution">
    <text evidence="9">The sequence shown here is derived from an EMBL/GenBank/DDBJ whole genome shotgun (WGS) entry which is preliminary data.</text>
</comment>
<feature type="domain" description="C2H2-type" evidence="8">
    <location>
        <begin position="301"/>
        <end position="327"/>
    </location>
</feature>
<evidence type="ECO:0000256" key="1">
    <source>
        <dbReference type="ARBA" id="ARBA00004123"/>
    </source>
</evidence>
<keyword evidence="2" id="KW-0479">Metal-binding</keyword>
<dbReference type="InterPro" id="IPR043359">
    <property type="entry name" value="GLI-like"/>
</dbReference>
<dbReference type="GO" id="GO:0000978">
    <property type="term" value="F:RNA polymerase II cis-regulatory region sequence-specific DNA binding"/>
    <property type="evidence" value="ECO:0007669"/>
    <property type="project" value="TreeGrafter"/>
</dbReference>
<evidence type="ECO:0000256" key="7">
    <source>
        <dbReference type="PROSITE-ProRule" id="PRU00042"/>
    </source>
</evidence>
<comment type="subcellular location">
    <subcellularLocation>
        <location evidence="1">Nucleus</location>
    </subcellularLocation>
</comment>
<reference evidence="9" key="1">
    <citation type="submission" date="2020-06" db="EMBL/GenBank/DDBJ databases">
        <title>Draft genome of Bugula neritina, a colonial animal packing powerful symbionts and potential medicines.</title>
        <authorList>
            <person name="Rayko M."/>
        </authorList>
    </citation>
    <scope>NUCLEOTIDE SEQUENCE [LARGE SCALE GENOMIC DNA]</scope>
    <source>
        <strain evidence="9">Kwan_BN1</strain>
    </source>
</reference>
<keyword evidence="4 7" id="KW-0863">Zinc-finger</keyword>
<evidence type="ECO:0000256" key="6">
    <source>
        <dbReference type="ARBA" id="ARBA00023242"/>
    </source>
</evidence>
<dbReference type="EMBL" id="VXIV02000006">
    <property type="protein sequence ID" value="KAF6041646.1"/>
    <property type="molecule type" value="Genomic_DNA"/>
</dbReference>
<dbReference type="PROSITE" id="PS50157">
    <property type="entry name" value="ZINC_FINGER_C2H2_2"/>
    <property type="match status" value="4"/>
</dbReference>
<feature type="domain" description="C2H2-type" evidence="8">
    <location>
        <begin position="225"/>
        <end position="252"/>
    </location>
</feature>